<comment type="caution">
    <text evidence="1">The sequence shown here is derived from an EMBL/GenBank/DDBJ whole genome shotgun (WGS) entry which is preliminary data.</text>
</comment>
<sequence>MSRFVQVCNELVRNDEHSQSLVTGEKRFHVCGTRQIRNAILAGKEKDWEDPTAKGVVLLSLIFSFASREFEYGIHAADSLAAQEVTASINAA</sequence>
<evidence type="ECO:0000313" key="2">
    <source>
        <dbReference type="Proteomes" id="UP001595075"/>
    </source>
</evidence>
<feature type="non-terminal residue" evidence="1">
    <location>
        <position position="92"/>
    </location>
</feature>
<protein>
    <submittedName>
        <fullName evidence="1">Uncharacterized protein</fullName>
    </submittedName>
</protein>
<reference evidence="1 2" key="1">
    <citation type="journal article" date="2024" name="Commun. Biol.">
        <title>Comparative genomic analysis of thermophilic fungi reveals convergent evolutionary adaptations and gene losses.</title>
        <authorList>
            <person name="Steindorff A.S."/>
            <person name="Aguilar-Pontes M.V."/>
            <person name="Robinson A.J."/>
            <person name="Andreopoulos B."/>
            <person name="LaButti K."/>
            <person name="Kuo A."/>
            <person name="Mondo S."/>
            <person name="Riley R."/>
            <person name="Otillar R."/>
            <person name="Haridas S."/>
            <person name="Lipzen A."/>
            <person name="Grimwood J."/>
            <person name="Schmutz J."/>
            <person name="Clum A."/>
            <person name="Reid I.D."/>
            <person name="Moisan M.C."/>
            <person name="Butler G."/>
            <person name="Nguyen T.T.M."/>
            <person name="Dewar K."/>
            <person name="Conant G."/>
            <person name="Drula E."/>
            <person name="Henrissat B."/>
            <person name="Hansel C."/>
            <person name="Singer S."/>
            <person name="Hutchinson M.I."/>
            <person name="de Vries R.P."/>
            <person name="Natvig D.O."/>
            <person name="Powell A.J."/>
            <person name="Tsang A."/>
            <person name="Grigoriev I.V."/>
        </authorList>
    </citation>
    <scope>NUCLEOTIDE SEQUENCE [LARGE SCALE GENOMIC DNA]</scope>
    <source>
        <strain evidence="1 2">CBS 494.80</strain>
    </source>
</reference>
<gene>
    <name evidence="1" type="ORF">VTL71DRAFT_15632</name>
</gene>
<name>A0ABR4CH49_9HELO</name>
<dbReference type="Proteomes" id="UP001595075">
    <property type="component" value="Unassembled WGS sequence"/>
</dbReference>
<proteinExistence type="predicted"/>
<evidence type="ECO:0000313" key="1">
    <source>
        <dbReference type="EMBL" id="KAL2069294.1"/>
    </source>
</evidence>
<organism evidence="1 2">
    <name type="scientific">Oculimacula yallundae</name>
    <dbReference type="NCBI Taxonomy" id="86028"/>
    <lineage>
        <taxon>Eukaryota</taxon>
        <taxon>Fungi</taxon>
        <taxon>Dikarya</taxon>
        <taxon>Ascomycota</taxon>
        <taxon>Pezizomycotina</taxon>
        <taxon>Leotiomycetes</taxon>
        <taxon>Helotiales</taxon>
        <taxon>Ploettnerulaceae</taxon>
        <taxon>Oculimacula</taxon>
    </lineage>
</organism>
<dbReference type="EMBL" id="JAZHXI010000008">
    <property type="protein sequence ID" value="KAL2069294.1"/>
    <property type="molecule type" value="Genomic_DNA"/>
</dbReference>
<accession>A0ABR4CH49</accession>
<keyword evidence="2" id="KW-1185">Reference proteome</keyword>